<gene>
    <name evidence="10" type="ORF">HMN09_01271300</name>
</gene>
<dbReference type="AlphaFoldDB" id="A0A8H6VUU6"/>
<name>A0A8H6VUU6_MYCCL</name>
<dbReference type="InterPro" id="IPR056436">
    <property type="entry name" value="Znf-C2H2_ZIC1-5/GLI1-3-like"/>
</dbReference>
<dbReference type="SUPFAM" id="SSF57667">
    <property type="entry name" value="beta-beta-alpha zinc fingers"/>
    <property type="match status" value="2"/>
</dbReference>
<dbReference type="GO" id="GO:0005634">
    <property type="term" value="C:nucleus"/>
    <property type="evidence" value="ECO:0007669"/>
    <property type="project" value="UniProtKB-SubCell"/>
</dbReference>
<sequence length="540" mass="59363">MGDSDLIFVHTVPVPRPSASRSLSPISDYQDGSGSHYSRSASGDGIMADGEEPYEYNAKRQAMLQEFMDGAESVVCEWDNCGIVYTELPALINHLHNEHIGANKSMYTCEWNRCVRRGFPQTSRFALIAHIRCHTGEKPFTCARPECPKSFTRSDALAKHMRLQHGVQAPLPGRARKRKPYKPVRGKELPEKTVFTLVASSEPPDPIPELLPPPPPPPQAVVNTSNNHWDDEDEDEDAPLSPISVDLPDFREPEADDANDNVFFSISALPAHLRARTDPASGHIDGHVSVSKAMYLILKAKHRYALQRNAQLQAELRTIRMELMHHEGQKEIALDSVIRGFFGPQSEHIVARVPTPPVFPRADSPDEPLPPPPPPPLPRSTTPTNANGAGADANGKLAAAWAEHDAASAAACGWAKHKRTLSHSVEGSFLLGLSACGASLYYYSVHFLRVATKAMAEATLGDYDSIVRSSKCVFIVSPWTRANGGVPVPRGKGYAIPLWLDAELQRLYHPLHHFLSAFCNNDVVHARKSPGMSFRFATAM</sequence>
<evidence type="ECO:0000256" key="1">
    <source>
        <dbReference type="ARBA" id="ARBA00004123"/>
    </source>
</evidence>
<dbReference type="Pfam" id="PF23561">
    <property type="entry name" value="zf-C2H2_15"/>
    <property type="match status" value="1"/>
</dbReference>
<dbReference type="PROSITE" id="PS00028">
    <property type="entry name" value="ZINC_FINGER_C2H2_1"/>
    <property type="match status" value="2"/>
</dbReference>
<dbReference type="InterPro" id="IPR013087">
    <property type="entry name" value="Znf_C2H2_type"/>
</dbReference>
<keyword evidence="3" id="KW-0677">Repeat</keyword>
<evidence type="ECO:0000256" key="8">
    <source>
        <dbReference type="SAM" id="MobiDB-lite"/>
    </source>
</evidence>
<evidence type="ECO:0000256" key="6">
    <source>
        <dbReference type="ARBA" id="ARBA00023242"/>
    </source>
</evidence>
<accession>A0A8H6VUU6</accession>
<dbReference type="Gene3D" id="3.30.160.60">
    <property type="entry name" value="Classic Zinc Finger"/>
    <property type="match status" value="3"/>
</dbReference>
<dbReference type="Pfam" id="PF00096">
    <property type="entry name" value="zf-C2H2"/>
    <property type="match status" value="1"/>
</dbReference>
<proteinExistence type="predicted"/>
<dbReference type="PANTHER" id="PTHR45718:SF4">
    <property type="entry name" value="TRANSCRIPTIONAL ACTIVATOR CUBITUS INTERRUPTUS"/>
    <property type="match status" value="1"/>
</dbReference>
<comment type="caution">
    <text evidence="10">The sequence shown here is derived from an EMBL/GenBank/DDBJ whole genome shotgun (WGS) entry which is preliminary data.</text>
</comment>
<dbReference type="InterPro" id="IPR036236">
    <property type="entry name" value="Znf_C2H2_sf"/>
</dbReference>
<keyword evidence="11" id="KW-1185">Reference proteome</keyword>
<feature type="region of interest" description="Disordered" evidence="8">
    <location>
        <begin position="16"/>
        <end position="44"/>
    </location>
</feature>
<feature type="region of interest" description="Disordered" evidence="8">
    <location>
        <begin position="355"/>
        <end position="392"/>
    </location>
</feature>
<feature type="compositionally biased region" description="Pro residues" evidence="8">
    <location>
        <begin position="203"/>
        <end position="219"/>
    </location>
</feature>
<feature type="region of interest" description="Disordered" evidence="8">
    <location>
        <begin position="199"/>
        <end position="238"/>
    </location>
</feature>
<dbReference type="GO" id="GO:0008270">
    <property type="term" value="F:zinc ion binding"/>
    <property type="evidence" value="ECO:0007669"/>
    <property type="project" value="UniProtKB-KW"/>
</dbReference>
<evidence type="ECO:0000256" key="7">
    <source>
        <dbReference type="PROSITE-ProRule" id="PRU00042"/>
    </source>
</evidence>
<dbReference type="EMBL" id="JACAZE010000025">
    <property type="protein sequence ID" value="KAF7290928.1"/>
    <property type="molecule type" value="Genomic_DNA"/>
</dbReference>
<evidence type="ECO:0000256" key="4">
    <source>
        <dbReference type="ARBA" id="ARBA00022771"/>
    </source>
</evidence>
<dbReference type="PANTHER" id="PTHR45718">
    <property type="entry name" value="TRANSCRIPTIONAL ACTIVATOR CUBITUS INTERRUPTUS"/>
    <property type="match status" value="1"/>
</dbReference>
<feature type="compositionally biased region" description="Polar residues" evidence="8">
    <location>
        <begin position="19"/>
        <end position="41"/>
    </location>
</feature>
<evidence type="ECO:0000256" key="5">
    <source>
        <dbReference type="ARBA" id="ARBA00022833"/>
    </source>
</evidence>
<evidence type="ECO:0000313" key="11">
    <source>
        <dbReference type="Proteomes" id="UP000613580"/>
    </source>
</evidence>
<dbReference type="GO" id="GO:0000981">
    <property type="term" value="F:DNA-binding transcription factor activity, RNA polymerase II-specific"/>
    <property type="evidence" value="ECO:0007669"/>
    <property type="project" value="TreeGrafter"/>
</dbReference>
<evidence type="ECO:0000256" key="2">
    <source>
        <dbReference type="ARBA" id="ARBA00022723"/>
    </source>
</evidence>
<feature type="compositionally biased region" description="Low complexity" evidence="8">
    <location>
        <begin position="379"/>
        <end position="392"/>
    </location>
</feature>
<reference evidence="10" key="1">
    <citation type="submission" date="2020-05" db="EMBL/GenBank/DDBJ databases">
        <title>Mycena genomes resolve the evolution of fungal bioluminescence.</title>
        <authorList>
            <person name="Tsai I.J."/>
        </authorList>
    </citation>
    <scope>NUCLEOTIDE SEQUENCE</scope>
    <source>
        <strain evidence="10">110903Hualien_Pintung</strain>
    </source>
</reference>
<evidence type="ECO:0000256" key="3">
    <source>
        <dbReference type="ARBA" id="ARBA00022737"/>
    </source>
</evidence>
<organism evidence="10 11">
    <name type="scientific">Mycena chlorophos</name>
    <name type="common">Agaric fungus</name>
    <name type="synonym">Agaricus chlorophos</name>
    <dbReference type="NCBI Taxonomy" id="658473"/>
    <lineage>
        <taxon>Eukaryota</taxon>
        <taxon>Fungi</taxon>
        <taxon>Dikarya</taxon>
        <taxon>Basidiomycota</taxon>
        <taxon>Agaricomycotina</taxon>
        <taxon>Agaricomycetes</taxon>
        <taxon>Agaricomycetidae</taxon>
        <taxon>Agaricales</taxon>
        <taxon>Marasmiineae</taxon>
        <taxon>Mycenaceae</taxon>
        <taxon>Mycena</taxon>
    </lineage>
</organism>
<dbReference type="OrthoDB" id="3437960at2759"/>
<dbReference type="Proteomes" id="UP000613580">
    <property type="component" value="Unassembled WGS sequence"/>
</dbReference>
<evidence type="ECO:0000313" key="10">
    <source>
        <dbReference type="EMBL" id="KAF7290928.1"/>
    </source>
</evidence>
<keyword evidence="4 7" id="KW-0863">Zinc-finger</keyword>
<protein>
    <submittedName>
        <fullName evidence="10">INO80 complex subunit 1</fullName>
    </submittedName>
</protein>
<comment type="subcellular location">
    <subcellularLocation>
        <location evidence="1">Nucleus</location>
    </subcellularLocation>
</comment>
<feature type="compositionally biased region" description="Pro residues" evidence="8">
    <location>
        <begin position="367"/>
        <end position="378"/>
    </location>
</feature>
<dbReference type="PROSITE" id="PS50157">
    <property type="entry name" value="ZINC_FINGER_C2H2_2"/>
    <property type="match status" value="1"/>
</dbReference>
<dbReference type="GO" id="GO:0000978">
    <property type="term" value="F:RNA polymerase II cis-regulatory region sequence-specific DNA binding"/>
    <property type="evidence" value="ECO:0007669"/>
    <property type="project" value="TreeGrafter"/>
</dbReference>
<keyword evidence="5" id="KW-0862">Zinc</keyword>
<feature type="domain" description="C2H2-type" evidence="9">
    <location>
        <begin position="140"/>
        <end position="170"/>
    </location>
</feature>
<dbReference type="FunFam" id="3.30.160.60:FF:000201">
    <property type="entry name" value="C2H2 finger domain protein (Gli3)"/>
    <property type="match status" value="1"/>
</dbReference>
<dbReference type="InterPro" id="IPR043359">
    <property type="entry name" value="GLI-like"/>
</dbReference>
<dbReference type="SMART" id="SM00355">
    <property type="entry name" value="ZnF_C2H2"/>
    <property type="match status" value="3"/>
</dbReference>
<evidence type="ECO:0000259" key="9">
    <source>
        <dbReference type="PROSITE" id="PS50157"/>
    </source>
</evidence>
<keyword evidence="6" id="KW-0539">Nucleus</keyword>
<keyword evidence="2" id="KW-0479">Metal-binding</keyword>